<dbReference type="KEGG" id="clec:106664237"/>
<dbReference type="SUPFAM" id="SSF48452">
    <property type="entry name" value="TPR-like"/>
    <property type="match status" value="2"/>
</dbReference>
<feature type="repeat" description="TPR" evidence="1">
    <location>
        <begin position="428"/>
        <end position="461"/>
    </location>
</feature>
<keyword evidence="1" id="KW-0802">TPR repeat</keyword>
<dbReference type="CTD" id="31593"/>
<dbReference type="SMART" id="SM00028">
    <property type="entry name" value="TPR"/>
    <property type="match status" value="2"/>
</dbReference>
<dbReference type="Pfam" id="PF13424">
    <property type="entry name" value="TPR_12"/>
    <property type="match status" value="1"/>
</dbReference>
<dbReference type="AlphaFoldDB" id="A0A8I6RN73"/>
<proteinExistence type="predicted"/>
<evidence type="ECO:0008006" key="4">
    <source>
        <dbReference type="Google" id="ProtNLM"/>
    </source>
</evidence>
<evidence type="ECO:0000256" key="1">
    <source>
        <dbReference type="PROSITE-ProRule" id="PRU00339"/>
    </source>
</evidence>
<dbReference type="GO" id="GO:0031462">
    <property type="term" value="C:Cul2-RING ubiquitin ligase complex"/>
    <property type="evidence" value="ECO:0007669"/>
    <property type="project" value="TreeGrafter"/>
</dbReference>
<dbReference type="OMA" id="YAESSHC"/>
<protein>
    <recommendedName>
        <fullName evidence="4">Amyloid protein-binding protein 2</fullName>
    </recommendedName>
</protein>
<dbReference type="InterPro" id="IPR042476">
    <property type="entry name" value="APPBP2"/>
</dbReference>
<evidence type="ECO:0000313" key="3">
    <source>
        <dbReference type="Proteomes" id="UP000494040"/>
    </source>
</evidence>
<dbReference type="PROSITE" id="PS50005">
    <property type="entry name" value="TPR"/>
    <property type="match status" value="1"/>
</dbReference>
<dbReference type="GO" id="GO:0043161">
    <property type="term" value="P:proteasome-mediated ubiquitin-dependent protein catabolic process"/>
    <property type="evidence" value="ECO:0007669"/>
    <property type="project" value="TreeGrafter"/>
</dbReference>
<dbReference type="GO" id="GO:0006886">
    <property type="term" value="P:intracellular protein transport"/>
    <property type="evidence" value="ECO:0007669"/>
    <property type="project" value="InterPro"/>
</dbReference>
<dbReference type="Proteomes" id="UP000494040">
    <property type="component" value="Unassembled WGS sequence"/>
</dbReference>
<accession>A0A8I6RN73</accession>
<reference evidence="2" key="1">
    <citation type="submission" date="2022-01" db="UniProtKB">
        <authorList>
            <consortium name="EnsemblMetazoa"/>
        </authorList>
    </citation>
    <scope>IDENTIFICATION</scope>
</reference>
<dbReference type="InterPro" id="IPR019734">
    <property type="entry name" value="TPR_rpt"/>
</dbReference>
<dbReference type="PANTHER" id="PTHR46575:SF1">
    <property type="entry name" value="AMYLOID PROTEIN-BINDING PROTEIN 2"/>
    <property type="match status" value="1"/>
</dbReference>
<keyword evidence="3" id="KW-1185">Reference proteome</keyword>
<dbReference type="GeneID" id="106664237"/>
<name>A0A8I6RN73_CIMLE</name>
<dbReference type="RefSeq" id="XP_014245236.1">
    <property type="nucleotide sequence ID" value="XM_014389750.2"/>
</dbReference>
<dbReference type="EnsemblMetazoa" id="XM_014389750.2">
    <property type="protein sequence ID" value="XP_014245236.1"/>
    <property type="gene ID" value="LOC106664237"/>
</dbReference>
<dbReference type="GO" id="GO:1990756">
    <property type="term" value="F:ubiquitin-like ligase-substrate adaptor activity"/>
    <property type="evidence" value="ECO:0007669"/>
    <property type="project" value="TreeGrafter"/>
</dbReference>
<dbReference type="PANTHER" id="PTHR46575">
    <property type="entry name" value="AMYLOID PROTEIN-BINDING PROTEIN 2"/>
    <property type="match status" value="1"/>
</dbReference>
<sequence>MPATPFSLYDMTVATVCDFYKYFKQDLRLIPETVLFDICITLYKQGRIYTLCIELRDLTTFSKMLKLTKNRVMLIKCFQALMEHETGIAKGLIGSYKLRCEYFKLEDSNENVAFSIIDQGLKLGGFLSDASWYHESCEVLEACQEVCLAVPENPSSLMRSLDCCHKLLHAQIIYSLCDKATKTKLLAEEIISKLKRTNEKMCLAGIYTQFSIYSFSMSLFDEAYMWSVRSIQELNHNSNSRMVVEALSQAAKSCVVKRRISKAESLIRMAVYFAAKVFGKEHPKYAETLLDYGFYLLNSDAMKDSVTVYEKALSLKEEIFGPRNLQVAIAHEELAYALYVHEYCSGNFNSAKYHADQSIALMTALLPPNHLMIASAIRVKALILEEIALSNISTMPGTHKLLCEAEKLHKNALRVSLACFGENNVQTAKHYGNLGRLYQTMKKYKEAEAMHMKAIQLKEKLLGQDDYEVGLSLGHLASLYNYHMKEHRKAEALYIRSINISLKLFTESYSGLEYDYRGLLHAYDQLGELDNVINYSELIDRWKMLRDERNERETAPLALNDIPCTLECMKAIFLDDSTTMVNILELTI</sequence>
<organism evidence="2 3">
    <name type="scientific">Cimex lectularius</name>
    <name type="common">Bed bug</name>
    <name type="synonym">Acanthia lectularia</name>
    <dbReference type="NCBI Taxonomy" id="79782"/>
    <lineage>
        <taxon>Eukaryota</taxon>
        <taxon>Metazoa</taxon>
        <taxon>Ecdysozoa</taxon>
        <taxon>Arthropoda</taxon>
        <taxon>Hexapoda</taxon>
        <taxon>Insecta</taxon>
        <taxon>Pterygota</taxon>
        <taxon>Neoptera</taxon>
        <taxon>Paraneoptera</taxon>
        <taxon>Hemiptera</taxon>
        <taxon>Heteroptera</taxon>
        <taxon>Panheteroptera</taxon>
        <taxon>Cimicomorpha</taxon>
        <taxon>Cimicidae</taxon>
        <taxon>Cimex</taxon>
    </lineage>
</organism>
<dbReference type="InterPro" id="IPR011990">
    <property type="entry name" value="TPR-like_helical_dom_sf"/>
</dbReference>
<dbReference type="OrthoDB" id="7103806at2759"/>
<dbReference type="Gene3D" id="1.25.40.10">
    <property type="entry name" value="Tetratricopeptide repeat domain"/>
    <property type="match status" value="2"/>
</dbReference>
<evidence type="ECO:0000313" key="2">
    <source>
        <dbReference type="EnsemblMetazoa" id="XP_014245236.1"/>
    </source>
</evidence>